<dbReference type="Proteomes" id="UP000292372">
    <property type="component" value="Unassembled WGS sequence"/>
</dbReference>
<dbReference type="InterPro" id="IPR000600">
    <property type="entry name" value="ROK"/>
</dbReference>
<evidence type="ECO:0000313" key="3">
    <source>
        <dbReference type="Proteomes" id="UP000292372"/>
    </source>
</evidence>
<dbReference type="RefSeq" id="WP_130935463.1">
    <property type="nucleotide sequence ID" value="NZ_BMEE01000001.1"/>
</dbReference>
<proteinExistence type="inferred from homology"/>
<comment type="caution">
    <text evidence="2">The sequence shown here is derived from an EMBL/GenBank/DDBJ whole genome shotgun (WGS) entry which is preliminary data.</text>
</comment>
<dbReference type="PANTHER" id="PTHR18964:SF149">
    <property type="entry name" value="BIFUNCTIONAL UDP-N-ACETYLGLUCOSAMINE 2-EPIMERASE_N-ACETYLMANNOSAMINE KINASE"/>
    <property type="match status" value="1"/>
</dbReference>
<name>A0A4Q9FS58_9FLAO</name>
<protein>
    <submittedName>
        <fullName evidence="2">ROK family protein</fullName>
    </submittedName>
</protein>
<dbReference type="AlphaFoldDB" id="A0A4Q9FS58"/>
<dbReference type="InterPro" id="IPR043129">
    <property type="entry name" value="ATPase_NBD"/>
</dbReference>
<dbReference type="SUPFAM" id="SSF53067">
    <property type="entry name" value="Actin-like ATPase domain"/>
    <property type="match status" value="1"/>
</dbReference>
<dbReference type="EMBL" id="SIRS01000001">
    <property type="protein sequence ID" value="TBN18948.1"/>
    <property type="molecule type" value="Genomic_DNA"/>
</dbReference>
<comment type="similarity">
    <text evidence="1">Belongs to the ROK (NagC/XylR) family.</text>
</comment>
<dbReference type="OrthoDB" id="49666at2"/>
<dbReference type="PANTHER" id="PTHR18964">
    <property type="entry name" value="ROK (REPRESSOR, ORF, KINASE) FAMILY"/>
    <property type="match status" value="1"/>
</dbReference>
<reference evidence="2 3" key="1">
    <citation type="journal article" date="2015" name="Int. J. Syst. Evol. Microbiol.">
        <title>Hyunsoonleella pacifica sp. nov., isolated from seawater of South Pacific Gyre.</title>
        <authorList>
            <person name="Gao X."/>
            <person name="Zhang Z."/>
            <person name="Dai X."/>
            <person name="Zhang X.H."/>
        </authorList>
    </citation>
    <scope>NUCLEOTIDE SEQUENCE [LARGE SCALE GENOMIC DNA]</scope>
    <source>
        <strain evidence="2 3">SW033</strain>
    </source>
</reference>
<accession>A0A4Q9FS58</accession>
<evidence type="ECO:0000313" key="2">
    <source>
        <dbReference type="EMBL" id="TBN18948.1"/>
    </source>
</evidence>
<dbReference type="CDD" id="cd23763">
    <property type="entry name" value="ASKHA_ATPase_ROK"/>
    <property type="match status" value="1"/>
</dbReference>
<sequence length="312" mass="34092">MKNIAIGVDVGGSHISCMGFDLESEQLLPESFSESHVNSHSSSDEVIKTWGNVIKKTIDKIGVNNLAGIGFAMPGPFDYVNGVSCFNGQNGKYEHTYGMNVRERLTEFLNLSQPVKIRFINDAIAFALGEAKFGKAKTNKSILSITLGTGFGSAFIKNGVPVVDGNEVPQDGCLWHLPFENATADDYFSTRGLINRFEQKTGYKCDGVKDIVALCETNPDAKQLFADFGKSIGVFLNPWIQKSSIDVIVLGGNISRAYPLFGEAMQTYFDSENVSAEIVLSDLKEKSAFMGSAILIDDKTYENILPVLIKLK</sequence>
<gene>
    <name evidence="2" type="ORF">EYD46_02460</name>
</gene>
<dbReference type="Gene3D" id="3.30.420.40">
    <property type="match status" value="2"/>
</dbReference>
<organism evidence="2 3">
    <name type="scientific">Hyunsoonleella pacifica</name>
    <dbReference type="NCBI Taxonomy" id="1080224"/>
    <lineage>
        <taxon>Bacteria</taxon>
        <taxon>Pseudomonadati</taxon>
        <taxon>Bacteroidota</taxon>
        <taxon>Flavobacteriia</taxon>
        <taxon>Flavobacteriales</taxon>
        <taxon>Flavobacteriaceae</taxon>
    </lineage>
</organism>
<dbReference type="Pfam" id="PF00480">
    <property type="entry name" value="ROK"/>
    <property type="match status" value="1"/>
</dbReference>
<evidence type="ECO:0000256" key="1">
    <source>
        <dbReference type="ARBA" id="ARBA00006479"/>
    </source>
</evidence>
<keyword evidence="3" id="KW-1185">Reference proteome</keyword>